<dbReference type="Pfam" id="PF19534">
    <property type="entry name" value="DUF6059"/>
    <property type="match status" value="1"/>
</dbReference>
<keyword evidence="3" id="KW-1185">Reference proteome</keyword>
<evidence type="ECO:0000256" key="1">
    <source>
        <dbReference type="SAM" id="MobiDB-lite"/>
    </source>
</evidence>
<organism evidence="2 3">
    <name type="scientific">Streptomyces poriferorum</name>
    <dbReference type="NCBI Taxonomy" id="2798799"/>
    <lineage>
        <taxon>Bacteria</taxon>
        <taxon>Bacillati</taxon>
        <taxon>Actinomycetota</taxon>
        <taxon>Actinomycetes</taxon>
        <taxon>Kitasatosporales</taxon>
        <taxon>Streptomycetaceae</taxon>
        <taxon>Streptomyces</taxon>
    </lineage>
</organism>
<name>A0ABY9J1J2_9ACTN</name>
<accession>A0ABY9J1J2</accession>
<feature type="region of interest" description="Disordered" evidence="1">
    <location>
        <begin position="33"/>
        <end position="52"/>
    </location>
</feature>
<dbReference type="EMBL" id="CP120988">
    <property type="protein sequence ID" value="WLQ60774.1"/>
    <property type="molecule type" value="Genomic_DNA"/>
</dbReference>
<reference evidence="2 3" key="1">
    <citation type="submission" date="2023-03" db="EMBL/GenBank/DDBJ databases">
        <title>Isolation and description of six Streptomyces strains from soil environments, able to metabolize different microbial glucans.</title>
        <authorList>
            <person name="Widen T."/>
            <person name="Larsbrink J."/>
        </authorList>
    </citation>
    <scope>NUCLEOTIDE SEQUENCE [LARGE SCALE GENOMIC DNA]</scope>
    <source>
        <strain evidence="2 3">Alt2</strain>
    </source>
</reference>
<dbReference type="InterPro" id="IPR045701">
    <property type="entry name" value="DUF6059"/>
</dbReference>
<proteinExistence type="predicted"/>
<evidence type="ECO:0000313" key="2">
    <source>
        <dbReference type="EMBL" id="WLQ60774.1"/>
    </source>
</evidence>
<sequence length="81" mass="8821">MRTLLTRYLRSCVGALVAFGQIWIYIPPVPVPEDGATDEAPGGPPPGHPERLCPEVPLSEAEMTWGRQLLGASGPDHPYER</sequence>
<protein>
    <submittedName>
        <fullName evidence="2">Uncharacterized protein</fullName>
    </submittedName>
</protein>
<evidence type="ECO:0000313" key="3">
    <source>
        <dbReference type="Proteomes" id="UP001235744"/>
    </source>
</evidence>
<dbReference type="RefSeq" id="WP_219567217.1">
    <property type="nucleotide sequence ID" value="NZ_CP120988.1"/>
</dbReference>
<gene>
    <name evidence="2" type="ORF">P8A19_37475</name>
</gene>
<dbReference type="Proteomes" id="UP001235744">
    <property type="component" value="Chromosome"/>
</dbReference>